<proteinExistence type="predicted"/>
<organism evidence="1">
    <name type="scientific">Harvfovirus sp</name>
    <dbReference type="NCBI Taxonomy" id="2487768"/>
    <lineage>
        <taxon>Viruses</taxon>
        <taxon>Varidnaviria</taxon>
        <taxon>Bamfordvirae</taxon>
        <taxon>Nucleocytoviricota</taxon>
        <taxon>Megaviricetes</taxon>
        <taxon>Imitervirales</taxon>
        <taxon>Mimiviridae</taxon>
        <taxon>Klosneuvirinae</taxon>
    </lineage>
</organism>
<accession>A0A3G5A5L5</accession>
<name>A0A3G5A5L5_9VIRU</name>
<gene>
    <name evidence="1" type="ORF">Harvfovirus6_29</name>
</gene>
<reference evidence="1" key="1">
    <citation type="submission" date="2018-10" db="EMBL/GenBank/DDBJ databases">
        <title>Hidden diversity of soil giant viruses.</title>
        <authorList>
            <person name="Schulz F."/>
            <person name="Alteio L."/>
            <person name="Goudeau D."/>
            <person name="Ryan E.M."/>
            <person name="Malmstrom R.R."/>
            <person name="Blanchard J."/>
            <person name="Woyke T."/>
        </authorList>
    </citation>
    <scope>NUCLEOTIDE SEQUENCE</scope>
    <source>
        <strain evidence="1">HAV1</strain>
    </source>
</reference>
<dbReference type="EMBL" id="MK072248">
    <property type="protein sequence ID" value="AYV80779.1"/>
    <property type="molecule type" value="Genomic_DNA"/>
</dbReference>
<sequence length="122" mass="14305">MEEIAEVEEDKGRIVCDVCQGFYTKATKSVHEKTLMHRGIKKADDEYSKGRLSMTDRKAYDRAYNKKYYEKNRDTKHKVRYNCDLCNKSYTYSSKALHLNTKMHKNNLLKAAAANEEVKEIE</sequence>
<evidence type="ECO:0008006" key="2">
    <source>
        <dbReference type="Google" id="ProtNLM"/>
    </source>
</evidence>
<evidence type="ECO:0000313" key="1">
    <source>
        <dbReference type="EMBL" id="AYV80779.1"/>
    </source>
</evidence>
<protein>
    <recommendedName>
        <fullName evidence="2">C2H2-type domain-containing protein</fullName>
    </recommendedName>
</protein>